<keyword evidence="1" id="KW-0812">Transmembrane</keyword>
<proteinExistence type="predicted"/>
<reference evidence="3" key="1">
    <citation type="submission" date="2019-09" db="EMBL/GenBank/DDBJ databases">
        <title>Whole genome sequencing of Microbacterium maritypicum.</title>
        <authorList>
            <person name="Lenchi N."/>
        </authorList>
    </citation>
    <scope>NUCLEOTIDE SEQUENCE [LARGE SCALE GENOMIC DNA]</scope>
    <source>
        <strain evidence="3">G1</strain>
    </source>
</reference>
<keyword evidence="1" id="KW-1133">Transmembrane helix</keyword>
<comment type="caution">
    <text evidence="2">The sequence shown here is derived from an EMBL/GenBank/DDBJ whole genome shotgun (WGS) entry which is preliminary data.</text>
</comment>
<sequence length="205" mass="21654">MNATNRVMNRVLLFLAGVVLLAAGIVALAAGILAGGDPPVWTREPLRVITDVWSSLARWTVDVAGVGPVSVLLLIAVGTALLLTVLLLVFLGTRGRGRTREVLEVDGVGGRTAVDRSVADAVLAEPLSRRPDVLAARAGAYRVRRAPAIELAVTVRPGAPLGAVVAAAQAAVREWDQLLGSRVPILLHLADRGWRDSFRTATRVE</sequence>
<dbReference type="Proteomes" id="UP000478836">
    <property type="component" value="Unassembled WGS sequence"/>
</dbReference>
<organism evidence="2 3">
    <name type="scientific">Microbacterium algeriense</name>
    <dbReference type="NCBI Taxonomy" id="2615184"/>
    <lineage>
        <taxon>Bacteria</taxon>
        <taxon>Bacillati</taxon>
        <taxon>Actinomycetota</taxon>
        <taxon>Actinomycetes</taxon>
        <taxon>Micrococcales</taxon>
        <taxon>Microbacteriaceae</taxon>
        <taxon>Microbacterium</taxon>
    </lineage>
</organism>
<dbReference type="EMBL" id="WAAO01000003">
    <property type="protein sequence ID" value="KAB1862257.1"/>
    <property type="molecule type" value="Genomic_DNA"/>
</dbReference>
<evidence type="ECO:0000313" key="3">
    <source>
        <dbReference type="Proteomes" id="UP000478836"/>
    </source>
</evidence>
<evidence type="ECO:0008006" key="4">
    <source>
        <dbReference type="Google" id="ProtNLM"/>
    </source>
</evidence>
<name>A0ABQ6V8K8_9MICO</name>
<keyword evidence="1" id="KW-0472">Membrane</keyword>
<protein>
    <recommendedName>
        <fullName evidence="4">Alkaline shock response membrane anchor protein AmaP</fullName>
    </recommendedName>
</protein>
<keyword evidence="3" id="KW-1185">Reference proteome</keyword>
<evidence type="ECO:0000256" key="1">
    <source>
        <dbReference type="SAM" id="Phobius"/>
    </source>
</evidence>
<dbReference type="RefSeq" id="WP_151459832.1">
    <property type="nucleotide sequence ID" value="NZ_CBDRDE010000002.1"/>
</dbReference>
<gene>
    <name evidence="2" type="ORF">F6A08_14570</name>
</gene>
<accession>A0ABQ6V8K8</accession>
<feature type="transmembrane region" description="Helical" evidence="1">
    <location>
        <begin position="69"/>
        <end position="91"/>
    </location>
</feature>
<dbReference type="GeneID" id="77477689"/>
<evidence type="ECO:0000313" key="2">
    <source>
        <dbReference type="EMBL" id="KAB1862257.1"/>
    </source>
</evidence>